<accession>A0A6A3LMB1</accession>
<feature type="compositionally biased region" description="Basic and acidic residues" evidence="1">
    <location>
        <begin position="251"/>
        <end position="280"/>
    </location>
</feature>
<feature type="domain" description="CCDC81 HU" evidence="3">
    <location>
        <begin position="101"/>
        <end position="175"/>
    </location>
</feature>
<dbReference type="OrthoDB" id="125906at2759"/>
<organism evidence="4 7">
    <name type="scientific">Phytophthora rubi</name>
    <dbReference type="NCBI Taxonomy" id="129364"/>
    <lineage>
        <taxon>Eukaryota</taxon>
        <taxon>Sar</taxon>
        <taxon>Stramenopiles</taxon>
        <taxon>Oomycota</taxon>
        <taxon>Peronosporomycetes</taxon>
        <taxon>Peronosporales</taxon>
        <taxon>Peronosporaceae</taxon>
        <taxon>Phytophthora</taxon>
    </lineage>
</organism>
<dbReference type="InterPro" id="IPR028034">
    <property type="entry name" value="HU-CCDC81"/>
</dbReference>
<dbReference type="Proteomes" id="UP000435112">
    <property type="component" value="Unassembled WGS sequence"/>
</dbReference>
<dbReference type="EMBL" id="QXFV01000872">
    <property type="protein sequence ID" value="KAE9022890.1"/>
    <property type="molecule type" value="Genomic_DNA"/>
</dbReference>
<dbReference type="EMBL" id="QXFU01000791">
    <property type="protein sequence ID" value="KAE9020496.1"/>
    <property type="molecule type" value="Genomic_DNA"/>
</dbReference>
<proteinExistence type="predicted"/>
<evidence type="ECO:0000256" key="1">
    <source>
        <dbReference type="SAM" id="MobiDB-lite"/>
    </source>
</evidence>
<dbReference type="AlphaFoldDB" id="A0A6A3LMB1"/>
<evidence type="ECO:0000313" key="5">
    <source>
        <dbReference type="EMBL" id="KAE9022890.1"/>
    </source>
</evidence>
<comment type="caution">
    <text evidence="4">The sequence shown here is derived from an EMBL/GenBank/DDBJ whole genome shotgun (WGS) entry which is preliminary data.</text>
</comment>
<name>A0A6A3LMB1_9STRA</name>
<evidence type="ECO:0000313" key="4">
    <source>
        <dbReference type="EMBL" id="KAE9020496.1"/>
    </source>
</evidence>
<protein>
    <recommendedName>
        <fullName evidence="8">CCDC81 HU domain-containing protein</fullName>
    </recommendedName>
</protein>
<feature type="region of interest" description="Disordered" evidence="1">
    <location>
        <begin position="251"/>
        <end position="287"/>
    </location>
</feature>
<evidence type="ECO:0000313" key="6">
    <source>
        <dbReference type="Proteomes" id="UP000429607"/>
    </source>
</evidence>
<evidence type="ECO:0000259" key="3">
    <source>
        <dbReference type="Pfam" id="PF18289"/>
    </source>
</evidence>
<dbReference type="InterPro" id="IPR040673">
    <property type="entry name" value="CCDC81_HU_dom_2"/>
</dbReference>
<feature type="domain" description="CCDC81 HU" evidence="2">
    <location>
        <begin position="10"/>
        <end position="87"/>
    </location>
</feature>
<dbReference type="Proteomes" id="UP000429607">
    <property type="component" value="Unassembled WGS sequence"/>
</dbReference>
<evidence type="ECO:0000259" key="2">
    <source>
        <dbReference type="Pfam" id="PF14908"/>
    </source>
</evidence>
<evidence type="ECO:0000313" key="7">
    <source>
        <dbReference type="Proteomes" id="UP000435112"/>
    </source>
</evidence>
<gene>
    <name evidence="5" type="ORF">PR001_g13042</name>
    <name evidence="4" type="ORF">PR002_g12510</name>
</gene>
<sequence length="519" mass="58545">MASRGDLVAECAQQLRSSSYEFEVLLGASVTGVWQAFGRLVARQLRQRKGVSLQQLGKFGFYKAQTCVMAAAPVFLLADRFASTYGIVWRYRSSPAPLTATAEVNMAALGSDAGLGSDQTRRTLEAILAFVGMKLKGGDYAGRLTLQGVGSFTLDGKALSFTFDASLLRSITQSDQVDIPPPSAVFRKSSSGVLDSLRKKAVQLDARKGHGGSEESMMQRSLSVDSALLAPSKLKRKHRLKALDHNDDFAALDHRDSGQSLDKQGKNDFDDEKKKKTAKETRRHHRKHRQELGDLIPGENNCNAESAPLNGRQILPRFLIPEPRVPHEVLKARPNHDEVMQAAFQREVTNIEQAKRTDDQFNDTLATRQRVVQIRDLQKRAEQSVARRELNAFLNNQIEEKRSRSRQKSTSDRCDYREIKILPLEREVSDEMKRNEKQKLNQRLNEQVAAKDALKRDRRALDQAESAYFISKLKLQDDVDSHERAERKRVEKEALLAGWSQQKAIHAQKKTLQVHIRQV</sequence>
<evidence type="ECO:0008006" key="8">
    <source>
        <dbReference type="Google" id="ProtNLM"/>
    </source>
</evidence>
<dbReference type="Pfam" id="PF14908">
    <property type="entry name" value="HU-CCDC81_euk_1"/>
    <property type="match status" value="1"/>
</dbReference>
<reference evidence="6 7" key="1">
    <citation type="submission" date="2018-09" db="EMBL/GenBank/DDBJ databases">
        <title>Genomic investigation of the strawberry pathogen Phytophthora fragariae indicates pathogenicity is determined by transcriptional variation in three key races.</title>
        <authorList>
            <person name="Adams T.M."/>
            <person name="Armitage A.D."/>
            <person name="Sobczyk M.K."/>
            <person name="Bates H.J."/>
            <person name="Dunwell J.M."/>
            <person name="Nellist C.F."/>
            <person name="Harrison R.J."/>
        </authorList>
    </citation>
    <scope>NUCLEOTIDE SEQUENCE [LARGE SCALE GENOMIC DNA]</scope>
    <source>
        <strain evidence="5 6">SCRP249</strain>
        <strain evidence="4 7">SCRP324</strain>
    </source>
</reference>
<dbReference type="Pfam" id="PF18289">
    <property type="entry name" value="HU-CCDC81_euk_2"/>
    <property type="match status" value="1"/>
</dbReference>